<evidence type="ECO:0000256" key="1">
    <source>
        <dbReference type="SAM" id="MobiDB-lite"/>
    </source>
</evidence>
<dbReference type="Proteomes" id="UP001287286">
    <property type="component" value="Unassembled WGS sequence"/>
</dbReference>
<evidence type="ECO:0000313" key="3">
    <source>
        <dbReference type="Proteomes" id="UP001287286"/>
    </source>
</evidence>
<evidence type="ECO:0000313" key="2">
    <source>
        <dbReference type="EMBL" id="KAK4077967.1"/>
    </source>
</evidence>
<proteinExistence type="predicted"/>
<sequence>MPASQPPPLIQRDIDQRSPTPRPFPLHGITVGISSQLIQRTSCRSLLWAAATSVAGLIVVPPVATSPSLRVRPVTGRRPPEPREEVTGATATWAAHRGHRSSIIAWRRRSGLVSSDLGKFSTCPARSTAACRTAKVRSKNMTSRTVSLKARPSVSCATVQALERFKEHCGNQMQTEVNALEKLLLDLASVV</sequence>
<reference evidence="2 3" key="1">
    <citation type="journal article" date="2024" name="Microbiol. Resour. Announc.">
        <title>Genome annotations for the ascomycete fungi Trichoderma harzianum, Trichoderma aggressivum, and Purpureocillium lilacinum.</title>
        <authorList>
            <person name="Beijen E.P.W."/>
            <person name="Ohm R.A."/>
        </authorList>
    </citation>
    <scope>NUCLEOTIDE SEQUENCE [LARGE SCALE GENOMIC DNA]</scope>
    <source>
        <strain evidence="2 3">CBS 150709</strain>
    </source>
</reference>
<protein>
    <submittedName>
        <fullName evidence="2">Uncharacterized protein</fullName>
    </submittedName>
</protein>
<dbReference type="EMBL" id="JAWRVI010000091">
    <property type="protein sequence ID" value="KAK4077967.1"/>
    <property type="molecule type" value="Genomic_DNA"/>
</dbReference>
<organism evidence="2 3">
    <name type="scientific">Purpureocillium lilacinum</name>
    <name type="common">Paecilomyces lilacinus</name>
    <dbReference type="NCBI Taxonomy" id="33203"/>
    <lineage>
        <taxon>Eukaryota</taxon>
        <taxon>Fungi</taxon>
        <taxon>Dikarya</taxon>
        <taxon>Ascomycota</taxon>
        <taxon>Pezizomycotina</taxon>
        <taxon>Sordariomycetes</taxon>
        <taxon>Hypocreomycetidae</taxon>
        <taxon>Hypocreales</taxon>
        <taxon>Ophiocordycipitaceae</taxon>
        <taxon>Purpureocillium</taxon>
    </lineage>
</organism>
<accession>A0ABR0BHS3</accession>
<gene>
    <name evidence="2" type="ORF">Purlil1_12165</name>
</gene>
<feature type="region of interest" description="Disordered" evidence="1">
    <location>
        <begin position="1"/>
        <end position="23"/>
    </location>
</feature>
<name>A0ABR0BHS3_PURLI</name>
<comment type="caution">
    <text evidence="2">The sequence shown here is derived from an EMBL/GenBank/DDBJ whole genome shotgun (WGS) entry which is preliminary data.</text>
</comment>
<keyword evidence="3" id="KW-1185">Reference proteome</keyword>